<feature type="compositionally biased region" description="Basic and acidic residues" evidence="1">
    <location>
        <begin position="242"/>
        <end position="259"/>
    </location>
</feature>
<dbReference type="InterPro" id="IPR010982">
    <property type="entry name" value="Lambda_DNA-bd_dom_sf"/>
</dbReference>
<dbReference type="GO" id="GO:0003677">
    <property type="term" value="F:DNA binding"/>
    <property type="evidence" value="ECO:0007669"/>
    <property type="project" value="InterPro"/>
</dbReference>
<dbReference type="CDD" id="cd00093">
    <property type="entry name" value="HTH_XRE"/>
    <property type="match status" value="1"/>
</dbReference>
<dbReference type="EMBL" id="JANIID010000030">
    <property type="protein sequence ID" value="MCQ8773453.1"/>
    <property type="molecule type" value="Genomic_DNA"/>
</dbReference>
<evidence type="ECO:0000313" key="3">
    <source>
        <dbReference type="EMBL" id="MCQ8773453.1"/>
    </source>
</evidence>
<feature type="region of interest" description="Disordered" evidence="1">
    <location>
        <begin position="197"/>
        <end position="288"/>
    </location>
</feature>
<name>A0A9X2LLM1_9ACTN</name>
<feature type="compositionally biased region" description="Low complexity" evidence="1">
    <location>
        <begin position="90"/>
        <end position="126"/>
    </location>
</feature>
<feature type="region of interest" description="Disordered" evidence="1">
    <location>
        <begin position="90"/>
        <end position="148"/>
    </location>
</feature>
<keyword evidence="4" id="KW-1185">Reference proteome</keyword>
<dbReference type="AlphaFoldDB" id="A0A9X2LLM1"/>
<dbReference type="RefSeq" id="WP_256791352.1">
    <property type="nucleotide sequence ID" value="NZ_JANIID010000030.1"/>
</dbReference>
<protein>
    <submittedName>
        <fullName evidence="3">Helix-turn-helix domain-containing protein</fullName>
    </submittedName>
</protein>
<feature type="compositionally biased region" description="Gly residues" evidence="1">
    <location>
        <begin position="221"/>
        <end position="232"/>
    </location>
</feature>
<dbReference type="SMART" id="SM00530">
    <property type="entry name" value="HTH_XRE"/>
    <property type="match status" value="1"/>
</dbReference>
<gene>
    <name evidence="3" type="ORF">NQU55_27390</name>
</gene>
<reference evidence="3" key="1">
    <citation type="submission" date="2022-06" db="EMBL/GenBank/DDBJ databases">
        <title>WGS of actinobacteria.</title>
        <authorList>
            <person name="Thawai C."/>
        </authorList>
    </citation>
    <scope>NUCLEOTIDE SEQUENCE</scope>
    <source>
        <strain evidence="3">AA8</strain>
    </source>
</reference>
<feature type="compositionally biased region" description="Low complexity" evidence="1">
    <location>
        <begin position="137"/>
        <end position="148"/>
    </location>
</feature>
<evidence type="ECO:0000313" key="4">
    <source>
        <dbReference type="Proteomes" id="UP001142374"/>
    </source>
</evidence>
<sequence>MEAGDLAEMLRSLKERSGLSYGVLAKRLHVSTSTLHRYCSGSAVPTEFAPVERLARLCKATPEELMEVHRRWIVADATRGRKTQAAAAVPEAAAAAAPEPESAPDSEAAVPAAAAVAAEPIPGAAPERADERPPAAAPAGSVSSASVAPSVAASGKSVVPQRWRPSRKAVLAALSAVAAATVLGSTALAVGLGGDDGPGAAAERPAGAASPAVAGAHGKPGSSGGPSAGPGGSPSASASGNEKNEKKEGGEGGDGEKESGAPAASPSQGGSAPAAPGGKPHDGTAEKGVPLTAHVRPYAFEDPCTQRYLVDRPPGDVTPPPTEQDAPGWVSTLGGVAAGGQYIEITLQGVGKDTVVLEGLHVRVQGTKAPLPWNSYIMGVGCGGDVSTKSFGVDLDAARPAVTPKDGQRDFPYKVSERDPEVFYVKAAAAQHDVKWYLELQWSSGDRRGVLRLDDQGRPFRTSGAGGRPVYQQPPGSSQGWVPAPDA</sequence>
<dbReference type="Gene3D" id="1.10.260.40">
    <property type="entry name" value="lambda repressor-like DNA-binding domains"/>
    <property type="match status" value="1"/>
</dbReference>
<organism evidence="3 4">
    <name type="scientific">Streptomyces telluris</name>
    <dbReference type="NCBI Taxonomy" id="2720021"/>
    <lineage>
        <taxon>Bacteria</taxon>
        <taxon>Bacillati</taxon>
        <taxon>Actinomycetota</taxon>
        <taxon>Actinomycetes</taxon>
        <taxon>Kitasatosporales</taxon>
        <taxon>Streptomycetaceae</taxon>
        <taxon>Streptomyces</taxon>
    </lineage>
</organism>
<accession>A0A9X2LLM1</accession>
<feature type="region of interest" description="Disordered" evidence="1">
    <location>
        <begin position="450"/>
        <end position="487"/>
    </location>
</feature>
<dbReference type="SUPFAM" id="SSF47413">
    <property type="entry name" value="lambda repressor-like DNA-binding domains"/>
    <property type="match status" value="1"/>
</dbReference>
<evidence type="ECO:0000259" key="2">
    <source>
        <dbReference type="PROSITE" id="PS50943"/>
    </source>
</evidence>
<dbReference type="InterPro" id="IPR001387">
    <property type="entry name" value="Cro/C1-type_HTH"/>
</dbReference>
<dbReference type="PROSITE" id="PS50943">
    <property type="entry name" value="HTH_CROC1"/>
    <property type="match status" value="1"/>
</dbReference>
<feature type="compositionally biased region" description="Low complexity" evidence="1">
    <location>
        <begin position="198"/>
        <end position="220"/>
    </location>
</feature>
<feature type="compositionally biased region" description="Low complexity" evidence="1">
    <location>
        <begin position="260"/>
        <end position="278"/>
    </location>
</feature>
<feature type="region of interest" description="Disordered" evidence="1">
    <location>
        <begin position="307"/>
        <end position="328"/>
    </location>
</feature>
<dbReference type="Proteomes" id="UP001142374">
    <property type="component" value="Unassembled WGS sequence"/>
</dbReference>
<comment type="caution">
    <text evidence="3">The sequence shown here is derived from an EMBL/GenBank/DDBJ whole genome shotgun (WGS) entry which is preliminary data.</text>
</comment>
<evidence type="ECO:0000256" key="1">
    <source>
        <dbReference type="SAM" id="MobiDB-lite"/>
    </source>
</evidence>
<dbReference type="Pfam" id="PF13560">
    <property type="entry name" value="HTH_31"/>
    <property type="match status" value="1"/>
</dbReference>
<feature type="domain" description="HTH cro/C1-type" evidence="2">
    <location>
        <begin position="10"/>
        <end position="65"/>
    </location>
</feature>
<proteinExistence type="predicted"/>